<name>A0A345NLA6_9MICO</name>
<dbReference type="KEGG" id="orn:DV701_06445"/>
<evidence type="ECO:0000313" key="1">
    <source>
        <dbReference type="EMBL" id="AXH95814.1"/>
    </source>
</evidence>
<reference evidence="1 2" key="1">
    <citation type="submission" date="2018-07" db="EMBL/GenBank/DDBJ databases">
        <title>Complete genome sequencing of Ornithinimicrobium sp. AMA3305.</title>
        <authorList>
            <person name="Bae J.-W."/>
        </authorList>
    </citation>
    <scope>NUCLEOTIDE SEQUENCE [LARGE SCALE GENOMIC DNA]</scope>
    <source>
        <strain evidence="1 2">AMA3305</strain>
    </source>
</reference>
<dbReference type="Proteomes" id="UP000253790">
    <property type="component" value="Chromosome"/>
</dbReference>
<dbReference type="RefSeq" id="WP_114927579.1">
    <property type="nucleotide sequence ID" value="NZ_CP031229.1"/>
</dbReference>
<sequence>MRITETVVHPTDPWATFEMLTDPTYQELRCRRSGATDQTVGVEQEGQATVVTTRRHLPSDGVPDFARAFVGPTLLLVEMVRWGSADEDGEREAAVSLELPGLPVAFTGGTHLRRGAQEGTTDQVLDGDLEANVPLLGHRIEQAVAPRISAIMRIEQEVSREWLAAR</sequence>
<dbReference type="AlphaFoldDB" id="A0A345NLA6"/>
<dbReference type="OrthoDB" id="3266819at2"/>
<gene>
    <name evidence="1" type="ORF">DV701_06445</name>
</gene>
<dbReference type="EMBL" id="CP031229">
    <property type="protein sequence ID" value="AXH95814.1"/>
    <property type="molecule type" value="Genomic_DNA"/>
</dbReference>
<organism evidence="1 2">
    <name type="scientific">Ornithinimicrobium avium</name>
    <dbReference type="NCBI Taxonomy" id="2283195"/>
    <lineage>
        <taxon>Bacteria</taxon>
        <taxon>Bacillati</taxon>
        <taxon>Actinomycetota</taxon>
        <taxon>Actinomycetes</taxon>
        <taxon>Micrococcales</taxon>
        <taxon>Ornithinimicrobiaceae</taxon>
        <taxon>Ornithinimicrobium</taxon>
    </lineage>
</organism>
<keyword evidence="2" id="KW-1185">Reference proteome</keyword>
<proteinExistence type="predicted"/>
<dbReference type="Pfam" id="PF10698">
    <property type="entry name" value="DUF2505"/>
    <property type="match status" value="1"/>
</dbReference>
<accession>A0A345NLA6</accession>
<protein>
    <submittedName>
        <fullName evidence="1">DUF2505 domain-containing protein</fullName>
    </submittedName>
</protein>
<evidence type="ECO:0000313" key="2">
    <source>
        <dbReference type="Proteomes" id="UP000253790"/>
    </source>
</evidence>
<dbReference type="InterPro" id="IPR019639">
    <property type="entry name" value="DUF2505"/>
</dbReference>